<comment type="cofactor">
    <cofactor evidence="1">
        <name>Zn(2+)</name>
        <dbReference type="ChEBI" id="CHEBI:29105"/>
    </cofactor>
</comment>
<keyword evidence="2" id="KW-0808">Transferase</keyword>
<accession>A0A1C3YWJ4</accession>
<gene>
    <name evidence="5" type="ORF">GA0061081_101150</name>
</gene>
<evidence type="ECO:0000256" key="2">
    <source>
        <dbReference type="ARBA" id="ARBA00022679"/>
    </source>
</evidence>
<dbReference type="PANTHER" id="PTHR37418:SF2">
    <property type="entry name" value="3-KETO-5-AMINOHEXANOATE CLEAVAGE ENZYME"/>
    <property type="match status" value="1"/>
</dbReference>
<dbReference type="GO" id="GO:0043720">
    <property type="term" value="F:3-keto-5-aminohexanoate cleavage activity"/>
    <property type="evidence" value="ECO:0007669"/>
    <property type="project" value="InterPro"/>
</dbReference>
<evidence type="ECO:0000313" key="5">
    <source>
        <dbReference type="EMBL" id="SCB74467.1"/>
    </source>
</evidence>
<evidence type="ECO:0000313" key="6">
    <source>
        <dbReference type="Proteomes" id="UP000199670"/>
    </source>
</evidence>
<name>A0A1C3YWJ4_9GAMM</name>
<dbReference type="Proteomes" id="UP000199670">
    <property type="component" value="Unassembled WGS sequence"/>
</dbReference>
<dbReference type="Gene3D" id="3.20.20.70">
    <property type="entry name" value="Aldolase class I"/>
    <property type="match status" value="1"/>
</dbReference>
<evidence type="ECO:0000256" key="1">
    <source>
        <dbReference type="ARBA" id="ARBA00001947"/>
    </source>
</evidence>
<organism evidence="5 6">
    <name type="scientific">Gilliamella bombicola</name>
    <dbReference type="NCBI Taxonomy" id="1798182"/>
    <lineage>
        <taxon>Bacteria</taxon>
        <taxon>Pseudomonadati</taxon>
        <taxon>Pseudomonadota</taxon>
        <taxon>Gammaproteobacteria</taxon>
        <taxon>Orbales</taxon>
        <taxon>Orbaceae</taxon>
        <taxon>Gilliamella</taxon>
    </lineage>
</organism>
<proteinExistence type="predicted"/>
<sequence>MNDKVIITVATTGAFPTKEHNKAIPMTPHEIAKDVYACWKAGAAIAHLHMRDDDGHGTMSAERFEETISLIRKTDCDIIINCTTSGDLHATDETRMIHLSKVKPEMASYDCGTMNWMNSTVFYNTPAFLEKLGYYMQEQNVKPEIEVFDASFIYNALYYLKKGVLKAPLHFQLCMGAPGGIAATIENLVFLKNLLPKDCTWSAFGIGSNHLPTLFATISMGGHIRVGMEDNVYYAKGELAKSNCQFVERAVRIIQEAGKQPATPNEARKILNIK</sequence>
<protein>
    <submittedName>
        <fullName evidence="5">Uncharacterized conserved protein, DUF849 family</fullName>
    </submittedName>
</protein>
<evidence type="ECO:0000256" key="4">
    <source>
        <dbReference type="ARBA" id="ARBA00022833"/>
    </source>
</evidence>
<dbReference type="InterPro" id="IPR013785">
    <property type="entry name" value="Aldolase_TIM"/>
</dbReference>
<dbReference type="AlphaFoldDB" id="A0A1C3YWJ4"/>
<dbReference type="InterPro" id="IPR008567">
    <property type="entry name" value="BKACE"/>
</dbReference>
<evidence type="ECO:0000256" key="3">
    <source>
        <dbReference type="ARBA" id="ARBA00022723"/>
    </source>
</evidence>
<dbReference type="PANTHER" id="PTHR37418">
    <property type="entry name" value="3-KETO-5-AMINOHEXANOATE CLEAVAGE ENZYME-RELATED"/>
    <property type="match status" value="1"/>
</dbReference>
<keyword evidence="6" id="KW-1185">Reference proteome</keyword>
<dbReference type="GO" id="GO:0046872">
    <property type="term" value="F:metal ion binding"/>
    <property type="evidence" value="ECO:0007669"/>
    <property type="project" value="UniProtKB-KW"/>
</dbReference>
<dbReference type="RefSeq" id="WP_091346153.1">
    <property type="nucleotide sequence ID" value="NZ_FMAQ01000001.1"/>
</dbReference>
<reference evidence="6" key="1">
    <citation type="submission" date="2016-08" db="EMBL/GenBank/DDBJ databases">
        <authorList>
            <person name="Varghese N."/>
            <person name="Submissions Spin"/>
        </authorList>
    </citation>
    <scope>NUCLEOTIDE SEQUENCE [LARGE SCALE GENOMIC DNA]</scope>
    <source>
        <strain evidence="6">R-53248</strain>
    </source>
</reference>
<dbReference type="Pfam" id="PF05853">
    <property type="entry name" value="BKACE"/>
    <property type="match status" value="1"/>
</dbReference>
<keyword evidence="3" id="KW-0479">Metal-binding</keyword>
<dbReference type="OrthoDB" id="9155960at2"/>
<keyword evidence="4" id="KW-0862">Zinc</keyword>
<dbReference type="EMBL" id="FMAQ01000001">
    <property type="protein sequence ID" value="SCB74467.1"/>
    <property type="molecule type" value="Genomic_DNA"/>
</dbReference>
<dbReference type="STRING" id="1798182.GA0061081_101150"/>